<organism evidence="3 4">
    <name type="scientific">Neglectibacter timonensis</name>
    <dbReference type="NCBI Taxonomy" id="1776382"/>
    <lineage>
        <taxon>Bacteria</taxon>
        <taxon>Bacillati</taxon>
        <taxon>Bacillota</taxon>
        <taxon>Clostridia</taxon>
        <taxon>Eubacteriales</taxon>
        <taxon>Oscillospiraceae</taxon>
        <taxon>Neglectibacter</taxon>
    </lineage>
</organism>
<evidence type="ECO:0000313" key="4">
    <source>
        <dbReference type="Proteomes" id="UP001524473"/>
    </source>
</evidence>
<keyword evidence="1" id="KW-1133">Transmembrane helix</keyword>
<feature type="domain" description="HAMP" evidence="2">
    <location>
        <begin position="294"/>
        <end position="346"/>
    </location>
</feature>
<dbReference type="PROSITE" id="PS50885">
    <property type="entry name" value="HAMP"/>
    <property type="match status" value="1"/>
</dbReference>
<accession>A0ABT1S1E6</accession>
<feature type="transmembrane region" description="Helical" evidence="1">
    <location>
        <begin position="272"/>
        <end position="292"/>
    </location>
</feature>
<keyword evidence="1" id="KW-0812">Transmembrane</keyword>
<reference evidence="3 4" key="1">
    <citation type="submission" date="2022-06" db="EMBL/GenBank/DDBJ databases">
        <title>Isolation of gut microbiota from human fecal samples.</title>
        <authorList>
            <person name="Pamer E.G."/>
            <person name="Barat B."/>
            <person name="Waligurski E."/>
            <person name="Medina S."/>
            <person name="Paddock L."/>
            <person name="Mostad J."/>
        </authorList>
    </citation>
    <scope>NUCLEOTIDE SEQUENCE [LARGE SCALE GENOMIC DNA]</scope>
    <source>
        <strain evidence="3 4">DFI.9.73</strain>
    </source>
</reference>
<evidence type="ECO:0000259" key="2">
    <source>
        <dbReference type="PROSITE" id="PS50885"/>
    </source>
</evidence>
<feature type="transmembrane region" description="Helical" evidence="1">
    <location>
        <begin position="12"/>
        <end position="30"/>
    </location>
</feature>
<evidence type="ECO:0000256" key="1">
    <source>
        <dbReference type="SAM" id="Phobius"/>
    </source>
</evidence>
<dbReference type="RefSeq" id="WP_256192024.1">
    <property type="nucleotide sequence ID" value="NZ_JANFZH010000027.1"/>
</dbReference>
<comment type="caution">
    <text evidence="3">The sequence shown here is derived from an EMBL/GenBank/DDBJ whole genome shotgun (WGS) entry which is preliminary data.</text>
</comment>
<sequence>MKKRTFSIRTSVILCLLVSIIPVDLMFIVFSNHSIRSIFEKTEESYRMSIDSAAAVFEESFRDIENGLAALYINSIDVRYLKNAATPEERYHYAYSLSQDLSVAAGSAGVSFVYDGRQFYFSMGQDISAEDKRSMRYSSFFTALQSQESFDTSGWLLEPAGDSWVLARIVGGGGVYIGKAVLLGGSLAQDVLAPSANQLVYFAGPDGVPITEIGGVAEEQLLSLDDAGDSPFFLFPADSYLTVEHPFDTLPAILVCAVSSASLISDLRFSQAVFWGLILLSAFSVAFTLLFLHRRVTKPLKDLRGNILSLRNSAYEWRSGSGAAREIQQVYDTFDSMTEEIKELRIRFYEEELQK</sequence>
<keyword evidence="4" id="KW-1185">Reference proteome</keyword>
<gene>
    <name evidence="3" type="ORF">NE695_12140</name>
</gene>
<name>A0ABT1S1E6_9FIRM</name>
<protein>
    <recommendedName>
        <fullName evidence="2">HAMP domain-containing protein</fullName>
    </recommendedName>
</protein>
<evidence type="ECO:0000313" key="3">
    <source>
        <dbReference type="EMBL" id="MCQ4840658.1"/>
    </source>
</evidence>
<dbReference type="Proteomes" id="UP001524473">
    <property type="component" value="Unassembled WGS sequence"/>
</dbReference>
<proteinExistence type="predicted"/>
<keyword evidence="1" id="KW-0472">Membrane</keyword>
<dbReference type="InterPro" id="IPR003660">
    <property type="entry name" value="HAMP_dom"/>
</dbReference>
<dbReference type="EMBL" id="JANFZH010000027">
    <property type="protein sequence ID" value="MCQ4840658.1"/>
    <property type="molecule type" value="Genomic_DNA"/>
</dbReference>
<dbReference type="Gene3D" id="6.10.340.10">
    <property type="match status" value="1"/>
</dbReference>